<dbReference type="AlphaFoldDB" id="A0AAW0ZEK7"/>
<accession>A0AAW0ZEK7</accession>
<evidence type="ECO:0000313" key="1">
    <source>
        <dbReference type="EMBL" id="KAK9295904.1"/>
    </source>
</evidence>
<protein>
    <submittedName>
        <fullName evidence="1">Uncharacterized protein</fullName>
    </submittedName>
</protein>
<dbReference type="EMBL" id="JAWNGG020000235">
    <property type="protein sequence ID" value="KAK9295904.1"/>
    <property type="molecule type" value="Genomic_DNA"/>
</dbReference>
<sequence>MVLAASMRSGKFLDGGAQVTLFGNVNSRSLEDRGPITPTDRRTSAVSAGKNADCRCPVIRKRRLFCHLTHYALPV</sequence>
<evidence type="ECO:0000313" key="2">
    <source>
        <dbReference type="Proteomes" id="UP001432146"/>
    </source>
</evidence>
<proteinExistence type="predicted"/>
<comment type="caution">
    <text evidence="1">The sequence shown here is derived from an EMBL/GenBank/DDBJ whole genome shotgun (WGS) entry which is preliminary data.</text>
</comment>
<name>A0AAW0ZEK7_9HYME</name>
<gene>
    <name evidence="1" type="ORF">QLX08_009921</name>
</gene>
<organism evidence="1 2">
    <name type="scientific">Tetragonisca angustula</name>
    <dbReference type="NCBI Taxonomy" id="166442"/>
    <lineage>
        <taxon>Eukaryota</taxon>
        <taxon>Metazoa</taxon>
        <taxon>Ecdysozoa</taxon>
        <taxon>Arthropoda</taxon>
        <taxon>Hexapoda</taxon>
        <taxon>Insecta</taxon>
        <taxon>Pterygota</taxon>
        <taxon>Neoptera</taxon>
        <taxon>Endopterygota</taxon>
        <taxon>Hymenoptera</taxon>
        <taxon>Apocrita</taxon>
        <taxon>Aculeata</taxon>
        <taxon>Apoidea</taxon>
        <taxon>Anthophila</taxon>
        <taxon>Apidae</taxon>
        <taxon>Tetragonisca</taxon>
    </lineage>
</organism>
<keyword evidence="2" id="KW-1185">Reference proteome</keyword>
<reference evidence="1 2" key="1">
    <citation type="submission" date="2024-05" db="EMBL/GenBank/DDBJ databases">
        <title>The nuclear and mitochondrial genome assemblies of Tetragonisca angustula (Apidae: Meliponini), a tiny yet remarkable pollinator in the Neotropics.</title>
        <authorList>
            <person name="Ferrari R."/>
            <person name="Ricardo P.C."/>
            <person name="Dias F.C."/>
            <person name="Araujo N.S."/>
            <person name="Soares D.O."/>
            <person name="Zhou Q.-S."/>
            <person name="Zhu C.-D."/>
            <person name="Coutinho L."/>
            <person name="Airas M.C."/>
            <person name="Batista T.M."/>
        </authorList>
    </citation>
    <scope>NUCLEOTIDE SEQUENCE [LARGE SCALE GENOMIC DNA]</scope>
    <source>
        <strain evidence="1">ASF017062</strain>
        <tissue evidence="1">Abdomen</tissue>
    </source>
</reference>
<dbReference type="Proteomes" id="UP001432146">
    <property type="component" value="Unassembled WGS sequence"/>
</dbReference>